<sequence>MAGAQQREWRPASARSPPGIRLNHRLDPYSIRLFVSTAQAGSIVRAAEQEHIAASALSRRISDLEHAFGTPLLVRSPRGIALTDAGRLVLSRGMRFDAELQSLFHEVKRLGDELSGRVRLHANMSAVIGFLPERLGNFMAAHPGISVSLQEEDTRDVIRACLDDRADLGIGVETSVAAGLDVRHFADDPLHIVMPARHVLSGKPAVKFLDALQHPLIGVHEGGALDRSLRAQAQALDARFEPTVSLTSFDAVCRMVEAGLGIAVIPQSAATAYAGSAQFVRRPLDEPWAARRLMLYTLRRNPQPRAIQALMDSLLG</sequence>
<evidence type="ECO:0000256" key="5">
    <source>
        <dbReference type="SAM" id="MobiDB-lite"/>
    </source>
</evidence>
<protein>
    <submittedName>
        <fullName evidence="7">LysR family transcriptional regulator</fullName>
    </submittedName>
</protein>
<feature type="domain" description="HTH lysR-type" evidence="6">
    <location>
        <begin position="26"/>
        <end position="83"/>
    </location>
</feature>
<name>A0A857JCP8_9BURK</name>
<evidence type="ECO:0000259" key="6">
    <source>
        <dbReference type="PROSITE" id="PS50931"/>
    </source>
</evidence>
<comment type="similarity">
    <text evidence="1">Belongs to the LysR transcriptional regulatory family.</text>
</comment>
<dbReference type="Gene3D" id="1.10.10.10">
    <property type="entry name" value="Winged helix-like DNA-binding domain superfamily/Winged helix DNA-binding domain"/>
    <property type="match status" value="1"/>
</dbReference>
<dbReference type="Pfam" id="PF00126">
    <property type="entry name" value="HTH_1"/>
    <property type="match status" value="1"/>
</dbReference>
<dbReference type="InterPro" id="IPR050950">
    <property type="entry name" value="HTH-type_LysR_regulators"/>
</dbReference>
<dbReference type="InterPro" id="IPR036388">
    <property type="entry name" value="WH-like_DNA-bd_sf"/>
</dbReference>
<reference evidence="7 8" key="1">
    <citation type="submission" date="2020-01" db="EMBL/GenBank/DDBJ databases">
        <title>Genome sequencing of strain KACC 21265.</title>
        <authorList>
            <person name="Heo J."/>
            <person name="Kim S.-J."/>
            <person name="Kim J.-S."/>
            <person name="Hong S.-B."/>
            <person name="Kwon S.-W."/>
        </authorList>
    </citation>
    <scope>NUCLEOTIDE SEQUENCE [LARGE SCALE GENOMIC DNA]</scope>
    <source>
        <strain evidence="7 8">KACC 21265</strain>
    </source>
</reference>
<evidence type="ECO:0000256" key="4">
    <source>
        <dbReference type="ARBA" id="ARBA00023163"/>
    </source>
</evidence>
<dbReference type="PROSITE" id="PS50931">
    <property type="entry name" value="HTH_LYSR"/>
    <property type="match status" value="1"/>
</dbReference>
<keyword evidence="8" id="KW-1185">Reference proteome</keyword>
<dbReference type="GO" id="GO:0005829">
    <property type="term" value="C:cytosol"/>
    <property type="evidence" value="ECO:0007669"/>
    <property type="project" value="TreeGrafter"/>
</dbReference>
<evidence type="ECO:0000313" key="7">
    <source>
        <dbReference type="EMBL" id="QHJ01418.1"/>
    </source>
</evidence>
<dbReference type="PANTHER" id="PTHR30419">
    <property type="entry name" value="HTH-TYPE TRANSCRIPTIONAL REGULATOR YBHD"/>
    <property type="match status" value="1"/>
</dbReference>
<dbReference type="Proteomes" id="UP000464787">
    <property type="component" value="Chromosome"/>
</dbReference>
<dbReference type="InterPro" id="IPR036390">
    <property type="entry name" value="WH_DNA-bd_sf"/>
</dbReference>
<keyword evidence="2" id="KW-0805">Transcription regulation</keyword>
<dbReference type="Gene3D" id="3.40.190.290">
    <property type="match status" value="1"/>
</dbReference>
<dbReference type="Pfam" id="PF03466">
    <property type="entry name" value="LysR_substrate"/>
    <property type="match status" value="1"/>
</dbReference>
<keyword evidence="4" id="KW-0804">Transcription</keyword>
<dbReference type="SUPFAM" id="SSF46785">
    <property type="entry name" value="Winged helix' DNA-binding domain"/>
    <property type="match status" value="1"/>
</dbReference>
<evidence type="ECO:0000256" key="3">
    <source>
        <dbReference type="ARBA" id="ARBA00023125"/>
    </source>
</evidence>
<dbReference type="InterPro" id="IPR000847">
    <property type="entry name" value="LysR_HTH_N"/>
</dbReference>
<evidence type="ECO:0000256" key="2">
    <source>
        <dbReference type="ARBA" id="ARBA00023015"/>
    </source>
</evidence>
<dbReference type="EMBL" id="CP047650">
    <property type="protein sequence ID" value="QHJ01418.1"/>
    <property type="molecule type" value="Genomic_DNA"/>
</dbReference>
<dbReference type="SUPFAM" id="SSF53850">
    <property type="entry name" value="Periplasmic binding protein-like II"/>
    <property type="match status" value="1"/>
</dbReference>
<accession>A0A857JCP8</accession>
<evidence type="ECO:0000313" key="8">
    <source>
        <dbReference type="Proteomes" id="UP000464787"/>
    </source>
</evidence>
<gene>
    <name evidence="7" type="ORF">GT347_05145</name>
</gene>
<organism evidence="7 8">
    <name type="scientific">Xylophilus rhododendri</name>
    <dbReference type="NCBI Taxonomy" id="2697032"/>
    <lineage>
        <taxon>Bacteria</taxon>
        <taxon>Pseudomonadati</taxon>
        <taxon>Pseudomonadota</taxon>
        <taxon>Betaproteobacteria</taxon>
        <taxon>Burkholderiales</taxon>
        <taxon>Xylophilus</taxon>
    </lineage>
</organism>
<dbReference type="KEGG" id="xyk:GT347_05145"/>
<keyword evidence="3" id="KW-0238">DNA-binding</keyword>
<evidence type="ECO:0000256" key="1">
    <source>
        <dbReference type="ARBA" id="ARBA00009437"/>
    </source>
</evidence>
<dbReference type="GO" id="GO:0003677">
    <property type="term" value="F:DNA binding"/>
    <property type="evidence" value="ECO:0007669"/>
    <property type="project" value="UniProtKB-KW"/>
</dbReference>
<dbReference type="PANTHER" id="PTHR30419:SF2">
    <property type="entry name" value="LYSR FAMILY TRANSCRIPTIONAL REGULATOR"/>
    <property type="match status" value="1"/>
</dbReference>
<feature type="region of interest" description="Disordered" evidence="5">
    <location>
        <begin position="1"/>
        <end position="21"/>
    </location>
</feature>
<dbReference type="AlphaFoldDB" id="A0A857JCP8"/>
<dbReference type="GO" id="GO:0003700">
    <property type="term" value="F:DNA-binding transcription factor activity"/>
    <property type="evidence" value="ECO:0007669"/>
    <property type="project" value="InterPro"/>
</dbReference>
<dbReference type="InterPro" id="IPR005119">
    <property type="entry name" value="LysR_subst-bd"/>
</dbReference>
<proteinExistence type="inferred from homology"/>